<evidence type="ECO:0000313" key="3">
    <source>
        <dbReference type="Proteomes" id="UP001193501"/>
    </source>
</evidence>
<dbReference type="InterPro" id="IPR026634">
    <property type="entry name" value="TPST-like"/>
</dbReference>
<evidence type="ECO:0000313" key="2">
    <source>
        <dbReference type="EMBL" id="NBZ90039.1"/>
    </source>
</evidence>
<reference evidence="2" key="1">
    <citation type="submission" date="2020-01" db="EMBL/GenBank/DDBJ databases">
        <authorList>
            <person name="Chen W.-M."/>
        </authorList>
    </citation>
    <scope>NUCLEOTIDE SEQUENCE</scope>
    <source>
        <strain evidence="2">CYK-10</strain>
    </source>
</reference>
<dbReference type="PANTHER" id="PTHR12788">
    <property type="entry name" value="PROTEIN-TYROSINE SULFOTRANSFERASE 2"/>
    <property type="match status" value="1"/>
</dbReference>
<dbReference type="Proteomes" id="UP001193501">
    <property type="component" value="Unassembled WGS sequence"/>
</dbReference>
<dbReference type="Pfam" id="PF13469">
    <property type="entry name" value="Sulfotransfer_3"/>
    <property type="match status" value="1"/>
</dbReference>
<dbReference type="SUPFAM" id="SSF52540">
    <property type="entry name" value="P-loop containing nucleoside triphosphate hydrolases"/>
    <property type="match status" value="1"/>
</dbReference>
<proteinExistence type="predicted"/>
<evidence type="ECO:0000256" key="1">
    <source>
        <dbReference type="ARBA" id="ARBA00022679"/>
    </source>
</evidence>
<dbReference type="EMBL" id="JAABNR010000046">
    <property type="protein sequence ID" value="NBZ90039.1"/>
    <property type="molecule type" value="Genomic_DNA"/>
</dbReference>
<evidence type="ECO:0008006" key="4">
    <source>
        <dbReference type="Google" id="ProtNLM"/>
    </source>
</evidence>
<dbReference type="RefSeq" id="WP_168776817.1">
    <property type="nucleotide sequence ID" value="NZ_JAABNR010000046.1"/>
</dbReference>
<comment type="caution">
    <text evidence="2">The sequence shown here is derived from an EMBL/GenBank/DDBJ whole genome shotgun (WGS) entry which is preliminary data.</text>
</comment>
<dbReference type="InterPro" id="IPR027417">
    <property type="entry name" value="P-loop_NTPase"/>
</dbReference>
<dbReference type="GO" id="GO:0008476">
    <property type="term" value="F:protein-tyrosine sulfotransferase activity"/>
    <property type="evidence" value="ECO:0007669"/>
    <property type="project" value="InterPro"/>
</dbReference>
<organism evidence="2 3">
    <name type="scientific">Stagnihabitans tardus</name>
    <dbReference type="NCBI Taxonomy" id="2699202"/>
    <lineage>
        <taxon>Bacteria</taxon>
        <taxon>Pseudomonadati</taxon>
        <taxon>Pseudomonadota</taxon>
        <taxon>Alphaproteobacteria</taxon>
        <taxon>Rhodobacterales</taxon>
        <taxon>Paracoccaceae</taxon>
        <taxon>Stagnihabitans</taxon>
    </lineage>
</organism>
<dbReference type="AlphaFoldDB" id="A0AAE4YDF5"/>
<accession>A0AAE4YDF5</accession>
<name>A0AAE4YDF5_9RHOB</name>
<dbReference type="PANTHER" id="PTHR12788:SF10">
    <property type="entry name" value="PROTEIN-TYROSINE SULFOTRANSFERASE"/>
    <property type="match status" value="1"/>
</dbReference>
<keyword evidence="3" id="KW-1185">Reference proteome</keyword>
<sequence length="312" mass="35770">MPTDILFVYGALRSGTTMFRLMLDAHPQILHRGERDFLFDHLQPDPGHPTGWRYDREELELDAIYRASGLTLPAEKDGLDLLRDFLRQLKAGADGGIVSLNIHRNVEKLVAILPGAKIIHLVRDPRDVARSSVAMGWDATLYHAVGHWLETEEAWDRVAPGLDPGQVHELRYEDLLLDLPRVLEGVCAFIGCAYESAILTYHATSSYGPPDPGLIDQWKRKSNPREIRDLEARAAEVMLRRGYALSAPVRTPGLMSRLRLGVVNRLGRWRFGIERYGAALYFGEKLTRWLRLEAWHCRIRNRMEVIWRRHLK</sequence>
<protein>
    <recommendedName>
        <fullName evidence="4">Sulfotransferase</fullName>
    </recommendedName>
</protein>
<dbReference type="Gene3D" id="3.40.50.300">
    <property type="entry name" value="P-loop containing nucleotide triphosphate hydrolases"/>
    <property type="match status" value="1"/>
</dbReference>
<gene>
    <name evidence="2" type="ORF">GV832_20865</name>
</gene>
<keyword evidence="1" id="KW-0808">Transferase</keyword>